<evidence type="ECO:0000313" key="3">
    <source>
        <dbReference type="Proteomes" id="UP000596252"/>
    </source>
</evidence>
<sequence>MNFKPYLLALLPALMLLGSPVQAAKLKPQNLKQLISESESILSGQVLSVTDGISEQGVPYTEVTIKVNNAAKGQHDKNSTYTFRQFGLTKPRTDANGNKLLAVSPEGFPRWNANETVIVFMHKAAKLTGLRTTAGMANGKFVIQGSKVSNEFNNFGVFNDIEFAQGLLSESENAMLKTTGAVNATDFMSLVGKAVSEQWISTGKMK</sequence>
<organism evidence="2 3">
    <name type="scientific">Shewanella litorisediminis</name>
    <dbReference type="NCBI Taxonomy" id="1173586"/>
    <lineage>
        <taxon>Bacteria</taxon>
        <taxon>Pseudomonadati</taxon>
        <taxon>Pseudomonadota</taxon>
        <taxon>Gammaproteobacteria</taxon>
        <taxon>Alteromonadales</taxon>
        <taxon>Shewanellaceae</taxon>
        <taxon>Shewanella</taxon>
    </lineage>
</organism>
<proteinExistence type="predicted"/>
<feature type="chain" id="PRO_5045226309" evidence="1">
    <location>
        <begin position="24"/>
        <end position="206"/>
    </location>
</feature>
<protein>
    <submittedName>
        <fullName evidence="2">Uncharacterized protein</fullName>
    </submittedName>
</protein>
<keyword evidence="1" id="KW-0732">Signal</keyword>
<feature type="signal peptide" evidence="1">
    <location>
        <begin position="1"/>
        <end position="23"/>
    </location>
</feature>
<dbReference type="Proteomes" id="UP000596252">
    <property type="component" value="Chromosome"/>
</dbReference>
<reference evidence="2 3" key="1">
    <citation type="journal article" date="2012" name="Antonie Van Leeuwenhoek">
        <title>Shewanella litorisediminis sp. nov., a gammaproteobacterium isolated from a tidal flat sediment.</title>
        <authorList>
            <person name="Lee M.H."/>
            <person name="Yoon J.H."/>
        </authorList>
    </citation>
    <scope>NUCLEOTIDE SEQUENCE [LARGE SCALE GENOMIC DNA]</scope>
    <source>
        <strain evidence="2 3">SMK1-12</strain>
    </source>
</reference>
<dbReference type="EMBL" id="CP069213">
    <property type="protein sequence ID" value="QRH00153.1"/>
    <property type="molecule type" value="Genomic_DNA"/>
</dbReference>
<evidence type="ECO:0000256" key="1">
    <source>
        <dbReference type="SAM" id="SignalP"/>
    </source>
</evidence>
<evidence type="ECO:0000313" key="2">
    <source>
        <dbReference type="EMBL" id="QRH00153.1"/>
    </source>
</evidence>
<gene>
    <name evidence="2" type="ORF">JQC75_09515</name>
</gene>
<keyword evidence="3" id="KW-1185">Reference proteome</keyword>
<accession>A0ABX7FYP6</accession>
<name>A0ABX7FYP6_9GAMM</name>
<dbReference type="RefSeq" id="WP_203323892.1">
    <property type="nucleotide sequence ID" value="NZ_CP069213.1"/>
</dbReference>